<reference evidence="3" key="1">
    <citation type="submission" date="2016-06" db="EMBL/GenBank/DDBJ databases">
        <title>Complete genome sequence of Actinoalloteichus fjordicus DSM 46855 (=ADI127-17), type strain of the new species Actinoalloteichus fjordicus.</title>
        <authorList>
            <person name="Ruckert C."/>
            <person name="Nouioui I."/>
            <person name="Willmese J."/>
            <person name="van Wezel G."/>
            <person name="Klenk H.-P."/>
            <person name="Kalinowski J."/>
            <person name="Zotchev S.B."/>
        </authorList>
    </citation>
    <scope>NUCLEOTIDE SEQUENCE [LARGE SCALE GENOMIC DNA]</scope>
    <source>
        <strain evidence="3">ADI127-7</strain>
    </source>
</reference>
<evidence type="ECO:0000313" key="3">
    <source>
        <dbReference type="Proteomes" id="UP000185511"/>
    </source>
</evidence>
<dbReference type="Proteomes" id="UP000185511">
    <property type="component" value="Chromosome"/>
</dbReference>
<dbReference type="EMBL" id="CP016076">
    <property type="protein sequence ID" value="APU14274.1"/>
    <property type="molecule type" value="Genomic_DNA"/>
</dbReference>
<feature type="domain" description="VOC" evidence="1">
    <location>
        <begin position="5"/>
        <end position="119"/>
    </location>
</feature>
<dbReference type="AlphaFoldDB" id="A0AAC9LCA2"/>
<proteinExistence type="predicted"/>
<name>A0AAC9LCA2_9PSEU</name>
<protein>
    <submittedName>
        <fullName evidence="2">Lactoylglutathione lyase-like lyase</fullName>
    </submittedName>
</protein>
<dbReference type="GO" id="GO:0016829">
    <property type="term" value="F:lyase activity"/>
    <property type="evidence" value="ECO:0007669"/>
    <property type="project" value="UniProtKB-KW"/>
</dbReference>
<dbReference type="Pfam" id="PF00903">
    <property type="entry name" value="Glyoxalase"/>
    <property type="match status" value="1"/>
</dbReference>
<dbReference type="PANTHER" id="PTHR36437:SF2">
    <property type="entry name" value="GLYOXALASE_BLEOMYCIN RESISTANCE PROTEIN_DIOXYGENASE"/>
    <property type="match status" value="1"/>
</dbReference>
<sequence>MSITGVQLFSVPVSDQDKALEFYVDKLGFELILDRDLGGRRWLQVAPKGSTTSIVLVTWYPSLVPGSVRGLMLLTSDIDADCARLSAAGVPVDGPQDLPWGRQADITDPDGNIIGLTTPPPAWN</sequence>
<dbReference type="Gene3D" id="3.10.180.10">
    <property type="entry name" value="2,3-Dihydroxybiphenyl 1,2-Dioxygenase, domain 1"/>
    <property type="match status" value="1"/>
</dbReference>
<dbReference type="InterPro" id="IPR029068">
    <property type="entry name" value="Glyas_Bleomycin-R_OHBP_Dase"/>
</dbReference>
<gene>
    <name evidence="2" type="ORF">UA74_11070</name>
</gene>
<evidence type="ECO:0000313" key="2">
    <source>
        <dbReference type="EMBL" id="APU14274.1"/>
    </source>
</evidence>
<dbReference type="SUPFAM" id="SSF54593">
    <property type="entry name" value="Glyoxalase/Bleomycin resistance protein/Dihydroxybiphenyl dioxygenase"/>
    <property type="match status" value="1"/>
</dbReference>
<dbReference type="InterPro" id="IPR004360">
    <property type="entry name" value="Glyas_Fos-R_dOase_dom"/>
</dbReference>
<dbReference type="RefSeq" id="WP_075740196.1">
    <property type="nucleotide sequence ID" value="NZ_CP016076.1"/>
</dbReference>
<dbReference type="KEGG" id="acad:UA74_11070"/>
<organism evidence="2 3">
    <name type="scientific">Actinoalloteichus fjordicus</name>
    <dbReference type="NCBI Taxonomy" id="1612552"/>
    <lineage>
        <taxon>Bacteria</taxon>
        <taxon>Bacillati</taxon>
        <taxon>Actinomycetota</taxon>
        <taxon>Actinomycetes</taxon>
        <taxon>Pseudonocardiales</taxon>
        <taxon>Pseudonocardiaceae</taxon>
        <taxon>Actinoalloteichus</taxon>
    </lineage>
</organism>
<dbReference type="InterPro" id="IPR037523">
    <property type="entry name" value="VOC_core"/>
</dbReference>
<dbReference type="PROSITE" id="PS51819">
    <property type="entry name" value="VOC"/>
    <property type="match status" value="1"/>
</dbReference>
<accession>A0AAC9LCA2</accession>
<keyword evidence="3" id="KW-1185">Reference proteome</keyword>
<dbReference type="PANTHER" id="PTHR36437">
    <property type="entry name" value="GLYOXALASE/BLEOMYCIN RESISTANCE PROTEIN/DIOXYGENASE"/>
    <property type="match status" value="1"/>
</dbReference>
<keyword evidence="2" id="KW-0456">Lyase</keyword>
<evidence type="ECO:0000259" key="1">
    <source>
        <dbReference type="PROSITE" id="PS51819"/>
    </source>
</evidence>